<gene>
    <name evidence="5" type="ORF">KHA97_17655</name>
</gene>
<sequence>MESTREQPALYNIVKNKILDQIKAGKYKVGDKLPTEMELCEEYSVSRTTVRIALQQLALEGRIHRIQGKGTFVSKPKIQTSLSTTEKGFASQLIEQGYKPKTDILDLRVIPADQALAIHLQINENDPVTRLTRIRYANDEPLFYSISYIPWKFAPGLVNDEEGCKSSLFQLLQEKYNVEIHKTIETIEPILANETVSEYLGISEGSPVFSLETITYNDDMKPIEFSDSVFRGDRSKFTIERFYTALDM</sequence>
<dbReference type="GO" id="GO:0045892">
    <property type="term" value="P:negative regulation of DNA-templated transcription"/>
    <property type="evidence" value="ECO:0007669"/>
    <property type="project" value="TreeGrafter"/>
</dbReference>
<reference evidence="5 6" key="1">
    <citation type="submission" date="2021-05" db="EMBL/GenBank/DDBJ databases">
        <title>Novel Bacillus species.</title>
        <authorList>
            <person name="Liu G."/>
        </authorList>
    </citation>
    <scope>NUCLEOTIDE SEQUENCE [LARGE SCALE GENOMIC DNA]</scope>
    <source>
        <strain evidence="6">FJAT-49780</strain>
    </source>
</reference>
<name>A0A942YHS2_9BACI</name>
<evidence type="ECO:0000256" key="3">
    <source>
        <dbReference type="ARBA" id="ARBA00023163"/>
    </source>
</evidence>
<dbReference type="SUPFAM" id="SSF64288">
    <property type="entry name" value="Chorismate lyase-like"/>
    <property type="match status" value="1"/>
</dbReference>
<evidence type="ECO:0000313" key="6">
    <source>
        <dbReference type="Proteomes" id="UP000681414"/>
    </source>
</evidence>
<dbReference type="PRINTS" id="PR00035">
    <property type="entry name" value="HTHGNTR"/>
</dbReference>
<evidence type="ECO:0000256" key="2">
    <source>
        <dbReference type="ARBA" id="ARBA00023125"/>
    </source>
</evidence>
<dbReference type="CDD" id="cd07377">
    <property type="entry name" value="WHTH_GntR"/>
    <property type="match status" value="1"/>
</dbReference>
<dbReference type="SUPFAM" id="SSF46785">
    <property type="entry name" value="Winged helix' DNA-binding domain"/>
    <property type="match status" value="1"/>
</dbReference>
<evidence type="ECO:0000259" key="4">
    <source>
        <dbReference type="PROSITE" id="PS50949"/>
    </source>
</evidence>
<keyword evidence="2" id="KW-0238">DNA-binding</keyword>
<dbReference type="AlphaFoldDB" id="A0A942YHS2"/>
<proteinExistence type="predicted"/>
<dbReference type="Pfam" id="PF07702">
    <property type="entry name" value="UTRA"/>
    <property type="match status" value="1"/>
</dbReference>
<keyword evidence="1" id="KW-0805">Transcription regulation</keyword>
<dbReference type="InterPro" id="IPR050679">
    <property type="entry name" value="Bact_HTH_transcr_reg"/>
</dbReference>
<dbReference type="PANTHER" id="PTHR44846">
    <property type="entry name" value="MANNOSYL-D-GLYCERATE TRANSPORT/METABOLISM SYSTEM REPRESSOR MNGR-RELATED"/>
    <property type="match status" value="1"/>
</dbReference>
<dbReference type="Gene3D" id="1.10.10.10">
    <property type="entry name" value="Winged helix-like DNA-binding domain superfamily/Winged helix DNA-binding domain"/>
    <property type="match status" value="1"/>
</dbReference>
<dbReference type="GO" id="GO:0003700">
    <property type="term" value="F:DNA-binding transcription factor activity"/>
    <property type="evidence" value="ECO:0007669"/>
    <property type="project" value="InterPro"/>
</dbReference>
<protein>
    <submittedName>
        <fullName evidence="5">GntR family transcriptional regulator</fullName>
    </submittedName>
</protein>
<dbReference type="PROSITE" id="PS50949">
    <property type="entry name" value="HTH_GNTR"/>
    <property type="match status" value="1"/>
</dbReference>
<dbReference type="InterPro" id="IPR011663">
    <property type="entry name" value="UTRA"/>
</dbReference>
<comment type="caution">
    <text evidence="5">The sequence shown here is derived from an EMBL/GenBank/DDBJ whole genome shotgun (WGS) entry which is preliminary data.</text>
</comment>
<dbReference type="InterPro" id="IPR036390">
    <property type="entry name" value="WH_DNA-bd_sf"/>
</dbReference>
<dbReference type="PANTHER" id="PTHR44846:SF1">
    <property type="entry name" value="MANNOSYL-D-GLYCERATE TRANSPORT_METABOLISM SYSTEM REPRESSOR MNGR-RELATED"/>
    <property type="match status" value="1"/>
</dbReference>
<dbReference type="RefSeq" id="WP_213126085.1">
    <property type="nucleotide sequence ID" value="NZ_JAGYPG010000003.1"/>
</dbReference>
<dbReference type="Pfam" id="PF00392">
    <property type="entry name" value="GntR"/>
    <property type="match status" value="1"/>
</dbReference>
<dbReference type="InterPro" id="IPR036388">
    <property type="entry name" value="WH-like_DNA-bd_sf"/>
</dbReference>
<organism evidence="5 6">
    <name type="scientific">Lederbergia citri</name>
    <dbReference type="NCBI Taxonomy" id="2833580"/>
    <lineage>
        <taxon>Bacteria</taxon>
        <taxon>Bacillati</taxon>
        <taxon>Bacillota</taxon>
        <taxon>Bacilli</taxon>
        <taxon>Bacillales</taxon>
        <taxon>Bacillaceae</taxon>
        <taxon>Lederbergia</taxon>
    </lineage>
</organism>
<dbReference type="EMBL" id="JAGYPG010000003">
    <property type="protein sequence ID" value="MBS4196877.1"/>
    <property type="molecule type" value="Genomic_DNA"/>
</dbReference>
<evidence type="ECO:0000256" key="1">
    <source>
        <dbReference type="ARBA" id="ARBA00023015"/>
    </source>
</evidence>
<dbReference type="SMART" id="SM00866">
    <property type="entry name" value="UTRA"/>
    <property type="match status" value="1"/>
</dbReference>
<dbReference type="GO" id="GO:0003677">
    <property type="term" value="F:DNA binding"/>
    <property type="evidence" value="ECO:0007669"/>
    <property type="project" value="UniProtKB-KW"/>
</dbReference>
<evidence type="ECO:0000313" key="5">
    <source>
        <dbReference type="EMBL" id="MBS4196877.1"/>
    </source>
</evidence>
<dbReference type="FunFam" id="1.10.10.10:FF:000079">
    <property type="entry name" value="GntR family transcriptional regulator"/>
    <property type="match status" value="1"/>
</dbReference>
<keyword evidence="6" id="KW-1185">Reference proteome</keyword>
<dbReference type="InterPro" id="IPR000524">
    <property type="entry name" value="Tscrpt_reg_HTH_GntR"/>
</dbReference>
<dbReference type="Proteomes" id="UP000681414">
    <property type="component" value="Unassembled WGS sequence"/>
</dbReference>
<keyword evidence="3" id="KW-0804">Transcription</keyword>
<feature type="domain" description="HTH gntR-type" evidence="4">
    <location>
        <begin position="8"/>
        <end position="76"/>
    </location>
</feature>
<dbReference type="SMART" id="SM00345">
    <property type="entry name" value="HTH_GNTR"/>
    <property type="match status" value="1"/>
</dbReference>
<dbReference type="InterPro" id="IPR028978">
    <property type="entry name" value="Chorismate_lyase_/UTRA_dom_sf"/>
</dbReference>
<dbReference type="Gene3D" id="3.40.1410.10">
    <property type="entry name" value="Chorismate lyase-like"/>
    <property type="match status" value="1"/>
</dbReference>
<accession>A0A942YHS2</accession>